<protein>
    <submittedName>
        <fullName evidence="1">Uncharacterized protein</fullName>
    </submittedName>
</protein>
<proteinExistence type="predicted"/>
<name>A0A8S5TMZ1_9CAUD</name>
<organism evidence="1">
    <name type="scientific">Myoviridae sp. ctu6J18</name>
    <dbReference type="NCBI Taxonomy" id="2827714"/>
    <lineage>
        <taxon>Viruses</taxon>
        <taxon>Duplodnaviria</taxon>
        <taxon>Heunggongvirae</taxon>
        <taxon>Uroviricota</taxon>
        <taxon>Caudoviricetes</taxon>
    </lineage>
</organism>
<accession>A0A8S5TMZ1</accession>
<evidence type="ECO:0000313" key="1">
    <source>
        <dbReference type="EMBL" id="DAF64500.1"/>
    </source>
</evidence>
<sequence length="53" mass="6232">MKKAGTSGQESKVFILLEENEQVEPINTLLLKQEDVKRKNQSREMTQHFCFLH</sequence>
<dbReference type="EMBL" id="BK032862">
    <property type="protein sequence ID" value="DAF64500.1"/>
    <property type="molecule type" value="Genomic_DNA"/>
</dbReference>
<reference evidence="1" key="1">
    <citation type="journal article" date="2021" name="Proc. Natl. Acad. Sci. U.S.A.">
        <title>A Catalog of Tens of Thousands of Viruses from Human Metagenomes Reveals Hidden Associations with Chronic Diseases.</title>
        <authorList>
            <person name="Tisza M.J."/>
            <person name="Buck C.B."/>
        </authorList>
    </citation>
    <scope>NUCLEOTIDE SEQUENCE</scope>
    <source>
        <strain evidence="1">Ctu6J18</strain>
    </source>
</reference>